<dbReference type="AlphaFoldDB" id="W4JMK3"/>
<dbReference type="KEGG" id="hir:HETIRDRAFT_108517"/>
<dbReference type="PROSITE" id="PS50071">
    <property type="entry name" value="HOMEOBOX_2"/>
    <property type="match status" value="1"/>
</dbReference>
<dbReference type="HOGENOM" id="CLU_571137_0_0_1"/>
<gene>
    <name evidence="4" type="ORF">HETIRDRAFT_108517</name>
</gene>
<keyword evidence="1" id="KW-0238">DNA-binding</keyword>
<keyword evidence="5" id="KW-1185">Reference proteome</keyword>
<comment type="subcellular location">
    <subcellularLocation>
        <location evidence="1">Nucleus</location>
    </subcellularLocation>
</comment>
<evidence type="ECO:0000313" key="5">
    <source>
        <dbReference type="Proteomes" id="UP000030671"/>
    </source>
</evidence>
<dbReference type="OrthoDB" id="3215335at2759"/>
<feature type="compositionally biased region" description="Low complexity" evidence="2">
    <location>
        <begin position="353"/>
        <end position="362"/>
    </location>
</feature>
<dbReference type="Gene3D" id="1.10.10.60">
    <property type="entry name" value="Homeodomain-like"/>
    <property type="match status" value="1"/>
</dbReference>
<evidence type="ECO:0000256" key="1">
    <source>
        <dbReference type="PROSITE-ProRule" id="PRU00108"/>
    </source>
</evidence>
<feature type="domain" description="Homeobox" evidence="3">
    <location>
        <begin position="38"/>
        <end position="104"/>
    </location>
</feature>
<dbReference type="GO" id="GO:0005634">
    <property type="term" value="C:nucleus"/>
    <property type="evidence" value="ECO:0007669"/>
    <property type="project" value="UniProtKB-SubCell"/>
</dbReference>
<feature type="compositionally biased region" description="Low complexity" evidence="2">
    <location>
        <begin position="32"/>
        <end position="41"/>
    </location>
</feature>
<accession>W4JMK3</accession>
<dbReference type="EMBL" id="KI925467">
    <property type="protein sequence ID" value="ETW74763.1"/>
    <property type="molecule type" value="Genomic_DNA"/>
</dbReference>
<feature type="compositionally biased region" description="Polar residues" evidence="2">
    <location>
        <begin position="284"/>
        <end position="294"/>
    </location>
</feature>
<feature type="region of interest" description="Disordered" evidence="2">
    <location>
        <begin position="1"/>
        <end position="43"/>
    </location>
</feature>
<feature type="DNA-binding region" description="Homeobox" evidence="1">
    <location>
        <begin position="40"/>
        <end position="105"/>
    </location>
</feature>
<feature type="compositionally biased region" description="Polar residues" evidence="2">
    <location>
        <begin position="14"/>
        <end position="24"/>
    </location>
</feature>
<evidence type="ECO:0000256" key="2">
    <source>
        <dbReference type="SAM" id="MobiDB-lite"/>
    </source>
</evidence>
<dbReference type="Proteomes" id="UP000030671">
    <property type="component" value="Unassembled WGS sequence"/>
</dbReference>
<proteinExistence type="predicted"/>
<dbReference type="RefSeq" id="XP_009553247.1">
    <property type="nucleotide sequence ID" value="XM_009554952.1"/>
</dbReference>
<sequence>MDSPTRSFEHPSWTALSTRQSASPVNPPPQQAQPSTSSAPARRFKRLTEPGRQILTDFYANETHYPSLEQKHALLDRLRAAGVEYHMTNLNAWFTNRRKKQSPTLSSRDLLWPSITQEKEKKIQTLLHDFPQPSRDMINAWATVVSAQPEHIILYIQHMAYSMEHHLPLATTPAHPATASFASIVAASNAHLARRPSAHSSPSFALRPVDSPMDIDSPDDDSLEADPAHLPTPSVSTSPEPAPRSSARPHLTPIQTAMSASPTPPPSMSTISSSPHGYTRRGCSPTTAPTTSLGTRDPISPVSAITTPRIPRPSSFVLPRPESFGRPRPGMLDSPAVSDQRTNQAPLSPPPTATVTEPPTPVTAADLSLLSPLERIRAMRRASFQLSGDATSSPILPPSISRAGGSHPSAVATTTTTATTSTTTYVPFLPPLPAEAPKTPAEFAAALRPYADYQQSFIRRVKNGELRAYGFTPEMVPE</sequence>
<dbReference type="InterPro" id="IPR001356">
    <property type="entry name" value="HD"/>
</dbReference>
<feature type="compositionally biased region" description="Polar residues" evidence="2">
    <location>
        <begin position="337"/>
        <end position="346"/>
    </location>
</feature>
<dbReference type="GeneID" id="20666353"/>
<feature type="region of interest" description="Disordered" evidence="2">
    <location>
        <begin position="196"/>
        <end position="362"/>
    </location>
</feature>
<dbReference type="GO" id="GO:0003677">
    <property type="term" value="F:DNA binding"/>
    <property type="evidence" value="ECO:0007669"/>
    <property type="project" value="UniProtKB-UniRule"/>
</dbReference>
<evidence type="ECO:0000313" key="4">
    <source>
        <dbReference type="EMBL" id="ETW74763.1"/>
    </source>
</evidence>
<keyword evidence="1" id="KW-0371">Homeobox</keyword>
<keyword evidence="1" id="KW-0539">Nucleus</keyword>
<reference evidence="4 5" key="1">
    <citation type="journal article" date="2012" name="New Phytol.">
        <title>Insight into trade-off between wood decay and parasitism from the genome of a fungal forest pathogen.</title>
        <authorList>
            <person name="Olson A."/>
            <person name="Aerts A."/>
            <person name="Asiegbu F."/>
            <person name="Belbahri L."/>
            <person name="Bouzid O."/>
            <person name="Broberg A."/>
            <person name="Canback B."/>
            <person name="Coutinho P.M."/>
            <person name="Cullen D."/>
            <person name="Dalman K."/>
            <person name="Deflorio G."/>
            <person name="van Diepen L.T."/>
            <person name="Dunand C."/>
            <person name="Duplessis S."/>
            <person name="Durling M."/>
            <person name="Gonthier P."/>
            <person name="Grimwood J."/>
            <person name="Fossdal C.G."/>
            <person name="Hansson D."/>
            <person name="Henrissat B."/>
            <person name="Hietala A."/>
            <person name="Himmelstrand K."/>
            <person name="Hoffmeister D."/>
            <person name="Hogberg N."/>
            <person name="James T.Y."/>
            <person name="Karlsson M."/>
            <person name="Kohler A."/>
            <person name="Kues U."/>
            <person name="Lee Y.H."/>
            <person name="Lin Y.C."/>
            <person name="Lind M."/>
            <person name="Lindquist E."/>
            <person name="Lombard V."/>
            <person name="Lucas S."/>
            <person name="Lunden K."/>
            <person name="Morin E."/>
            <person name="Murat C."/>
            <person name="Park J."/>
            <person name="Raffaello T."/>
            <person name="Rouze P."/>
            <person name="Salamov A."/>
            <person name="Schmutz J."/>
            <person name="Solheim H."/>
            <person name="Stahlberg J."/>
            <person name="Velez H."/>
            <person name="de Vries R.P."/>
            <person name="Wiebenga A."/>
            <person name="Woodward S."/>
            <person name="Yakovlev I."/>
            <person name="Garbelotto M."/>
            <person name="Martin F."/>
            <person name="Grigoriev I.V."/>
            <person name="Stenlid J."/>
        </authorList>
    </citation>
    <scope>NUCLEOTIDE SEQUENCE [LARGE SCALE GENOMIC DNA]</scope>
    <source>
        <strain evidence="4 5">TC 32-1</strain>
    </source>
</reference>
<dbReference type="InParanoid" id="W4JMK3"/>
<evidence type="ECO:0000259" key="3">
    <source>
        <dbReference type="PROSITE" id="PS50071"/>
    </source>
</evidence>
<dbReference type="SUPFAM" id="SSF46689">
    <property type="entry name" value="Homeodomain-like"/>
    <property type="match status" value="1"/>
</dbReference>
<feature type="compositionally biased region" description="Low complexity" evidence="2">
    <location>
        <begin position="236"/>
        <end position="249"/>
    </location>
</feature>
<dbReference type="InterPro" id="IPR009057">
    <property type="entry name" value="Homeodomain-like_sf"/>
</dbReference>
<protein>
    <recommendedName>
        <fullName evidence="3">Homeobox domain-containing protein</fullName>
    </recommendedName>
</protein>
<organism evidence="4 5">
    <name type="scientific">Heterobasidion irregulare (strain TC 32-1)</name>
    <dbReference type="NCBI Taxonomy" id="747525"/>
    <lineage>
        <taxon>Eukaryota</taxon>
        <taxon>Fungi</taxon>
        <taxon>Dikarya</taxon>
        <taxon>Basidiomycota</taxon>
        <taxon>Agaricomycotina</taxon>
        <taxon>Agaricomycetes</taxon>
        <taxon>Russulales</taxon>
        <taxon>Bondarzewiaceae</taxon>
        <taxon>Heterobasidion</taxon>
        <taxon>Heterobasidion annosum species complex</taxon>
    </lineage>
</organism>
<name>W4JMK3_HETIT</name>